<dbReference type="OrthoDB" id="289429at2"/>
<gene>
    <name evidence="2" type="ORF">Enr13x_47770</name>
</gene>
<reference evidence="2 3" key="1">
    <citation type="submission" date="2019-03" db="EMBL/GenBank/DDBJ databases">
        <title>Deep-cultivation of Planctomycetes and their phenomic and genomic characterization uncovers novel biology.</title>
        <authorList>
            <person name="Wiegand S."/>
            <person name="Jogler M."/>
            <person name="Boedeker C."/>
            <person name="Pinto D."/>
            <person name="Vollmers J."/>
            <person name="Rivas-Marin E."/>
            <person name="Kohn T."/>
            <person name="Peeters S.H."/>
            <person name="Heuer A."/>
            <person name="Rast P."/>
            <person name="Oberbeckmann S."/>
            <person name="Bunk B."/>
            <person name="Jeske O."/>
            <person name="Meyerdierks A."/>
            <person name="Storesund J.E."/>
            <person name="Kallscheuer N."/>
            <person name="Luecker S."/>
            <person name="Lage O.M."/>
            <person name="Pohl T."/>
            <person name="Merkel B.J."/>
            <person name="Hornburger P."/>
            <person name="Mueller R.-W."/>
            <person name="Bruemmer F."/>
            <person name="Labrenz M."/>
            <person name="Spormann A.M."/>
            <person name="Op den Camp H."/>
            <person name="Overmann J."/>
            <person name="Amann R."/>
            <person name="Jetten M.S.M."/>
            <person name="Mascher T."/>
            <person name="Medema M.H."/>
            <person name="Devos D.P."/>
            <person name="Kaster A.-K."/>
            <person name="Ovreas L."/>
            <person name="Rohde M."/>
            <person name="Galperin M.Y."/>
            <person name="Jogler C."/>
        </authorList>
    </citation>
    <scope>NUCLEOTIDE SEQUENCE [LARGE SCALE GENOMIC DNA]</scope>
    <source>
        <strain evidence="2 3">Enr13</strain>
    </source>
</reference>
<feature type="region of interest" description="Disordered" evidence="1">
    <location>
        <begin position="1"/>
        <end position="23"/>
    </location>
</feature>
<organism evidence="2 3">
    <name type="scientific">Stieleria neptunia</name>
    <dbReference type="NCBI Taxonomy" id="2527979"/>
    <lineage>
        <taxon>Bacteria</taxon>
        <taxon>Pseudomonadati</taxon>
        <taxon>Planctomycetota</taxon>
        <taxon>Planctomycetia</taxon>
        <taxon>Pirellulales</taxon>
        <taxon>Pirellulaceae</taxon>
        <taxon>Stieleria</taxon>
    </lineage>
</organism>
<dbReference type="AlphaFoldDB" id="A0A518HVN0"/>
<name>A0A518HVN0_9BACT</name>
<feature type="compositionally biased region" description="Basic residues" evidence="1">
    <location>
        <begin position="9"/>
        <end position="23"/>
    </location>
</feature>
<evidence type="ECO:0000313" key="3">
    <source>
        <dbReference type="Proteomes" id="UP000319004"/>
    </source>
</evidence>
<dbReference type="RefSeq" id="WP_145389163.1">
    <property type="nucleotide sequence ID" value="NZ_CP037423.1"/>
</dbReference>
<evidence type="ECO:0000256" key="1">
    <source>
        <dbReference type="SAM" id="MobiDB-lite"/>
    </source>
</evidence>
<dbReference type="Proteomes" id="UP000319004">
    <property type="component" value="Chromosome"/>
</dbReference>
<sequence>MAKTEQSRQKKLAKKRSKEIAKRKRLAAEKNALSSVAGQIAIAARSKISQCYVSGSILDDESEQGLDAGLGGVLVTRPIPDGRLVFACFLVDKYCLGVKDSFANLVTPSQFSDHLRGLRSSGDVAKCDPVVGKKLVTDSVEWAKQFGLAPHRDYQRISGIWHDVDESQCTRTFQFGRDGRPCFVPGPNDSPEFARRVMDTIAAHLVEGDEKVIVLDEGIDDLRIDAVNE</sequence>
<dbReference type="EMBL" id="CP037423">
    <property type="protein sequence ID" value="QDV44906.1"/>
    <property type="molecule type" value="Genomic_DNA"/>
</dbReference>
<protein>
    <submittedName>
        <fullName evidence="2">Uncharacterized protein</fullName>
    </submittedName>
</protein>
<dbReference type="KEGG" id="snep:Enr13x_47770"/>
<keyword evidence="3" id="KW-1185">Reference proteome</keyword>
<proteinExistence type="predicted"/>
<evidence type="ECO:0000313" key="2">
    <source>
        <dbReference type="EMBL" id="QDV44906.1"/>
    </source>
</evidence>
<accession>A0A518HVN0</accession>